<protein>
    <recommendedName>
        <fullName evidence="8 9">Dephospho-CoA kinase</fullName>
        <ecNumber evidence="8 9">2.7.1.24</ecNumber>
    </recommendedName>
    <alternativeName>
        <fullName evidence="8">Dephosphocoenzyme A kinase</fullName>
    </alternativeName>
</protein>
<keyword evidence="7 8" id="KW-0173">Coenzyme A biosynthesis</keyword>
<keyword evidence="6 8" id="KW-0067">ATP-binding</keyword>
<evidence type="ECO:0000256" key="1">
    <source>
        <dbReference type="ARBA" id="ARBA00009018"/>
    </source>
</evidence>
<evidence type="ECO:0000256" key="5">
    <source>
        <dbReference type="ARBA" id="ARBA00022777"/>
    </source>
</evidence>
<dbReference type="HAMAP" id="MF_00376">
    <property type="entry name" value="Dephospho_CoA_kinase"/>
    <property type="match status" value="1"/>
</dbReference>
<organism evidence="10 11">
    <name type="scientific">Macrococcus lamae</name>
    <dbReference type="NCBI Taxonomy" id="198484"/>
    <lineage>
        <taxon>Bacteria</taxon>
        <taxon>Bacillati</taxon>
        <taxon>Bacillota</taxon>
        <taxon>Bacilli</taxon>
        <taxon>Bacillales</taxon>
        <taxon>Staphylococcaceae</taxon>
        <taxon>Macrococcus</taxon>
    </lineage>
</organism>
<comment type="caution">
    <text evidence="10">The sequence shown here is derived from an EMBL/GenBank/DDBJ whole genome shotgun (WGS) entry which is preliminary data.</text>
</comment>
<dbReference type="AlphaFoldDB" id="A0A4R6BU86"/>
<evidence type="ECO:0000256" key="7">
    <source>
        <dbReference type="ARBA" id="ARBA00022993"/>
    </source>
</evidence>
<evidence type="ECO:0000256" key="6">
    <source>
        <dbReference type="ARBA" id="ARBA00022840"/>
    </source>
</evidence>
<dbReference type="EMBL" id="SCWB01000009">
    <property type="protein sequence ID" value="TDM10673.1"/>
    <property type="molecule type" value="Genomic_DNA"/>
</dbReference>
<dbReference type="FunFam" id="3.40.50.300:FF:000991">
    <property type="entry name" value="Dephospho-CoA kinase"/>
    <property type="match status" value="1"/>
</dbReference>
<dbReference type="CDD" id="cd02022">
    <property type="entry name" value="DPCK"/>
    <property type="match status" value="1"/>
</dbReference>
<proteinExistence type="inferred from homology"/>
<keyword evidence="5 8" id="KW-0418">Kinase</keyword>
<keyword evidence="3 8" id="KW-0808">Transferase</keyword>
<dbReference type="OrthoDB" id="9812943at2"/>
<evidence type="ECO:0000256" key="4">
    <source>
        <dbReference type="ARBA" id="ARBA00022741"/>
    </source>
</evidence>
<name>A0A4R6BU86_9STAP</name>
<evidence type="ECO:0000256" key="3">
    <source>
        <dbReference type="ARBA" id="ARBA00022679"/>
    </source>
</evidence>
<evidence type="ECO:0000313" key="11">
    <source>
        <dbReference type="Proteomes" id="UP000294802"/>
    </source>
</evidence>
<evidence type="ECO:0000256" key="2">
    <source>
        <dbReference type="ARBA" id="ARBA00022490"/>
    </source>
</evidence>
<feature type="binding site" evidence="8">
    <location>
        <begin position="11"/>
        <end position="16"/>
    </location>
    <ligand>
        <name>ATP</name>
        <dbReference type="ChEBI" id="CHEBI:30616"/>
    </ligand>
</feature>
<comment type="similarity">
    <text evidence="1 8">Belongs to the CoaE family.</text>
</comment>
<dbReference type="GO" id="GO:0005524">
    <property type="term" value="F:ATP binding"/>
    <property type="evidence" value="ECO:0007669"/>
    <property type="project" value="UniProtKB-UniRule"/>
</dbReference>
<keyword evidence="2 8" id="KW-0963">Cytoplasm</keyword>
<dbReference type="Pfam" id="PF01121">
    <property type="entry name" value="CoaE"/>
    <property type="match status" value="1"/>
</dbReference>
<keyword evidence="4 8" id="KW-0547">Nucleotide-binding</keyword>
<reference evidence="10 11" key="1">
    <citation type="submission" date="2019-01" db="EMBL/GenBank/DDBJ databases">
        <title>Draft genome sequences of the type strains of six Macrococcus species.</title>
        <authorList>
            <person name="Mazhar S."/>
            <person name="Altermann E."/>
            <person name="Hill C."/>
            <person name="Mcauliffe O."/>
        </authorList>
    </citation>
    <scope>NUCLEOTIDE SEQUENCE [LARGE SCALE GENOMIC DNA]</scope>
    <source>
        <strain evidence="10 11">CCM4815</strain>
    </source>
</reference>
<dbReference type="NCBIfam" id="TIGR00152">
    <property type="entry name" value="dephospho-CoA kinase"/>
    <property type="match status" value="1"/>
</dbReference>
<dbReference type="PANTHER" id="PTHR10695:SF46">
    <property type="entry name" value="BIFUNCTIONAL COENZYME A SYNTHASE-RELATED"/>
    <property type="match status" value="1"/>
</dbReference>
<dbReference type="InterPro" id="IPR027417">
    <property type="entry name" value="P-loop_NTPase"/>
</dbReference>
<keyword evidence="11" id="KW-1185">Reference proteome</keyword>
<dbReference type="GO" id="GO:0005737">
    <property type="term" value="C:cytoplasm"/>
    <property type="evidence" value="ECO:0007669"/>
    <property type="project" value="UniProtKB-SubCell"/>
</dbReference>
<dbReference type="Gene3D" id="3.40.50.300">
    <property type="entry name" value="P-loop containing nucleotide triphosphate hydrolases"/>
    <property type="match status" value="1"/>
</dbReference>
<dbReference type="PROSITE" id="PS51219">
    <property type="entry name" value="DPCK"/>
    <property type="match status" value="1"/>
</dbReference>
<dbReference type="UniPathway" id="UPA00241">
    <property type="reaction ID" value="UER00356"/>
</dbReference>
<comment type="pathway">
    <text evidence="8">Cofactor biosynthesis; coenzyme A biosynthesis; CoA from (R)-pantothenate: step 5/5.</text>
</comment>
<comment type="subcellular location">
    <subcellularLocation>
        <location evidence="8">Cytoplasm</location>
    </subcellularLocation>
</comment>
<dbReference type="PANTHER" id="PTHR10695">
    <property type="entry name" value="DEPHOSPHO-COA KINASE-RELATED"/>
    <property type="match status" value="1"/>
</dbReference>
<gene>
    <name evidence="8" type="primary">coaE</name>
    <name evidence="10" type="ORF">ERX29_06145</name>
</gene>
<evidence type="ECO:0000256" key="9">
    <source>
        <dbReference type="NCBIfam" id="TIGR00152"/>
    </source>
</evidence>
<comment type="catalytic activity">
    <reaction evidence="8">
        <text>3'-dephospho-CoA + ATP = ADP + CoA + H(+)</text>
        <dbReference type="Rhea" id="RHEA:18245"/>
        <dbReference type="ChEBI" id="CHEBI:15378"/>
        <dbReference type="ChEBI" id="CHEBI:30616"/>
        <dbReference type="ChEBI" id="CHEBI:57287"/>
        <dbReference type="ChEBI" id="CHEBI:57328"/>
        <dbReference type="ChEBI" id="CHEBI:456216"/>
        <dbReference type="EC" id="2.7.1.24"/>
    </reaction>
</comment>
<dbReference type="EC" id="2.7.1.24" evidence="8 9"/>
<comment type="function">
    <text evidence="8">Catalyzes the phosphorylation of the 3'-hydroxyl group of dephosphocoenzyme A to form coenzyme A.</text>
</comment>
<sequence>MKVIGLTGGIASGKSTVSALLKEYGFAVVDADVASRTAVAKGTDGLKEVEKVFGEEAVINGEMNRPYVGQLIFNDIEKREALNRIIHPRVRDIMEYEKQQALKSGRHVIMDIPLLFENHLEYTVDEVWVVYVDEESQLERLMKRNNLSYDAAAARIHSQLSIEEKKKRAHIIIDNSGNLSELEQQVKKVVEQFFERNQKK</sequence>
<accession>A0A4R6BU86</accession>
<evidence type="ECO:0000313" key="10">
    <source>
        <dbReference type="EMBL" id="TDM10673.1"/>
    </source>
</evidence>
<dbReference type="Proteomes" id="UP000294802">
    <property type="component" value="Unassembled WGS sequence"/>
</dbReference>
<dbReference type="GO" id="GO:0004140">
    <property type="term" value="F:dephospho-CoA kinase activity"/>
    <property type="evidence" value="ECO:0007669"/>
    <property type="project" value="UniProtKB-UniRule"/>
</dbReference>
<dbReference type="SUPFAM" id="SSF52540">
    <property type="entry name" value="P-loop containing nucleoside triphosphate hydrolases"/>
    <property type="match status" value="1"/>
</dbReference>
<dbReference type="GO" id="GO:0015937">
    <property type="term" value="P:coenzyme A biosynthetic process"/>
    <property type="evidence" value="ECO:0007669"/>
    <property type="project" value="UniProtKB-UniRule"/>
</dbReference>
<dbReference type="RefSeq" id="WP_133443826.1">
    <property type="nucleotide sequence ID" value="NZ_SCWB01000009.1"/>
</dbReference>
<dbReference type="InterPro" id="IPR001977">
    <property type="entry name" value="Depp_CoAkinase"/>
</dbReference>
<evidence type="ECO:0000256" key="8">
    <source>
        <dbReference type="HAMAP-Rule" id="MF_00376"/>
    </source>
</evidence>